<evidence type="ECO:0000313" key="1">
    <source>
        <dbReference type="EMBL" id="ATA91972.1"/>
    </source>
</evidence>
<evidence type="ECO:0000313" key="2">
    <source>
        <dbReference type="Proteomes" id="UP000243136"/>
    </source>
</evidence>
<name>A0A250G3I6_9FLAO</name>
<dbReference type="AlphaFoldDB" id="A0A250G3I6"/>
<proteinExistence type="predicted"/>
<dbReference type="Proteomes" id="UP000243136">
    <property type="component" value="Chromosome"/>
</dbReference>
<dbReference type="EMBL" id="CP022388">
    <property type="protein sequence ID" value="ATA91972.1"/>
    <property type="molecule type" value="Genomic_DNA"/>
</dbReference>
<dbReference type="RefSeq" id="WP_095917348.1">
    <property type="nucleotide sequence ID" value="NZ_CP022388.1"/>
</dbReference>
<sequence>MNKNLIPQKLHHLISIADEWGIGDDGYRDEYIENTSDQKLMEFTNSITEEELSYINDWLCDNSDLVNTEEYEKFTSLYMAFEYAESVLKSRKNI</sequence>
<gene>
    <name evidence="1" type="ORF">CGC56_07225</name>
</gene>
<reference evidence="2" key="1">
    <citation type="submission" date="2017-06" db="EMBL/GenBank/DDBJ databases">
        <title>Capnocytophaga spp. assemblies.</title>
        <authorList>
            <person name="Gulvik C.A."/>
        </authorList>
    </citation>
    <scope>NUCLEOTIDE SEQUENCE [LARGE SCALE GENOMIC DNA]</scope>
    <source>
        <strain evidence="2">H5594</strain>
    </source>
</reference>
<organism evidence="1 2">
    <name type="scientific">Capnocytophaga canimorsus</name>
    <dbReference type="NCBI Taxonomy" id="28188"/>
    <lineage>
        <taxon>Bacteria</taxon>
        <taxon>Pseudomonadati</taxon>
        <taxon>Bacteroidota</taxon>
        <taxon>Flavobacteriia</taxon>
        <taxon>Flavobacteriales</taxon>
        <taxon>Flavobacteriaceae</taxon>
        <taxon>Capnocytophaga</taxon>
    </lineage>
</organism>
<accession>A0A250G3I6</accession>
<protein>
    <submittedName>
        <fullName evidence="1">Uncharacterized protein</fullName>
    </submittedName>
</protein>